<dbReference type="RefSeq" id="WP_007126567.1">
    <property type="nucleotide sequence ID" value="NZ_AZFO01000001.1"/>
</dbReference>
<accession>C2EL33</accession>
<dbReference type="PATRIC" id="fig|525365.8.peg.12"/>
<gene>
    <name evidence="2" type="ORF">HMPREF0548_0379</name>
</gene>
<feature type="coiled-coil region" evidence="1">
    <location>
        <begin position="51"/>
        <end position="78"/>
    </location>
</feature>
<keyword evidence="3" id="KW-1185">Reference proteome</keyword>
<comment type="caution">
    <text evidence="2">The sequence shown here is derived from an EMBL/GenBank/DDBJ whole genome shotgun (WGS) entry which is preliminary data.</text>
</comment>
<dbReference type="eggNOG" id="ENOG5030A3W">
    <property type="taxonomic scope" value="Bacteria"/>
</dbReference>
<dbReference type="AlphaFoldDB" id="C2EL33"/>
<dbReference type="OrthoDB" id="2323356at2"/>
<dbReference type="STRING" id="525365.HMPREF0548_0379"/>
<keyword evidence="1" id="KW-0175">Coiled coil</keyword>
<name>C2EL33_9LACO</name>
<evidence type="ECO:0000313" key="3">
    <source>
        <dbReference type="Proteomes" id="UP000005583"/>
    </source>
</evidence>
<proteinExistence type="predicted"/>
<protein>
    <recommendedName>
        <fullName evidence="4">Tropomyosin</fullName>
    </recommendedName>
</protein>
<evidence type="ECO:0008006" key="4">
    <source>
        <dbReference type="Google" id="ProtNLM"/>
    </source>
</evidence>
<dbReference type="Proteomes" id="UP000005583">
    <property type="component" value="Unassembled WGS sequence"/>
</dbReference>
<sequence length="118" mass="13210">MKRFLLGLVFGSAAGFVFSCLKDSNGDRPGKPLKEEFDAVKHEAGRFSTALQKAKKATQELNEQMPAAQRTISDLSDNVEKYSRHIQPTVDRIKQKGDEINQDLNSITGENTEIKEKK</sequence>
<evidence type="ECO:0000313" key="2">
    <source>
        <dbReference type="EMBL" id="EEJ72779.1"/>
    </source>
</evidence>
<dbReference type="PROSITE" id="PS51257">
    <property type="entry name" value="PROKAR_LIPOPROTEIN"/>
    <property type="match status" value="1"/>
</dbReference>
<dbReference type="HOGENOM" id="CLU_168208_0_0_9"/>
<reference evidence="2 3" key="1">
    <citation type="submission" date="2009-01" db="EMBL/GenBank/DDBJ databases">
        <authorList>
            <person name="Qin X."/>
            <person name="Bachman B."/>
            <person name="Battles P."/>
            <person name="Bell A."/>
            <person name="Bess C."/>
            <person name="Bickham C."/>
            <person name="Chaboub L."/>
            <person name="Chen D."/>
            <person name="Coyle M."/>
            <person name="Deiros D.R."/>
            <person name="Dinh H."/>
            <person name="Forbes L."/>
            <person name="Fowler G."/>
            <person name="Francisco L."/>
            <person name="Fu Q."/>
            <person name="Gubbala S."/>
            <person name="Hale W."/>
            <person name="Han Y."/>
            <person name="Hemphill L."/>
            <person name="Highlander S.K."/>
            <person name="Hirani K."/>
            <person name="Hogues M."/>
            <person name="Jackson L."/>
            <person name="Jakkamsetti A."/>
            <person name="Javaid M."/>
            <person name="Jiang H."/>
            <person name="Korchina V."/>
            <person name="Kovar C."/>
            <person name="Lara F."/>
            <person name="Lee S."/>
            <person name="Mata R."/>
            <person name="Mathew T."/>
            <person name="Moen C."/>
            <person name="Morales K."/>
            <person name="Munidasa M."/>
            <person name="Nazareth L."/>
            <person name="Ngo R."/>
            <person name="Nguyen L."/>
            <person name="Okwuonu G."/>
            <person name="Ongeri F."/>
            <person name="Patil S."/>
            <person name="Petrosino J."/>
            <person name="Pham C."/>
            <person name="Pham P."/>
            <person name="Pu L.-L."/>
            <person name="Puazo M."/>
            <person name="Raj R."/>
            <person name="Reid J."/>
            <person name="Rouhana J."/>
            <person name="Saada N."/>
            <person name="Shang Y."/>
            <person name="Simmons D."/>
            <person name="Thornton R."/>
            <person name="Warren J."/>
            <person name="Weissenberger G."/>
            <person name="Zhang J."/>
            <person name="Zhang L."/>
            <person name="Zhou C."/>
            <person name="Zhu D."/>
            <person name="Muzny D."/>
            <person name="Worley K."/>
            <person name="Gibbs R."/>
        </authorList>
    </citation>
    <scope>NUCLEOTIDE SEQUENCE [LARGE SCALE GENOMIC DNA]</scope>
    <source>
        <strain evidence="2 3">DSM 16047</strain>
    </source>
</reference>
<dbReference type="EMBL" id="ACGU01000015">
    <property type="protein sequence ID" value="EEJ72779.1"/>
    <property type="molecule type" value="Genomic_DNA"/>
</dbReference>
<organism evidence="2 3">
    <name type="scientific">Lactobacillus ultunensis DSM 16047</name>
    <dbReference type="NCBI Taxonomy" id="525365"/>
    <lineage>
        <taxon>Bacteria</taxon>
        <taxon>Bacillati</taxon>
        <taxon>Bacillota</taxon>
        <taxon>Bacilli</taxon>
        <taxon>Lactobacillales</taxon>
        <taxon>Lactobacillaceae</taxon>
        <taxon>Lactobacillus</taxon>
    </lineage>
</organism>
<evidence type="ECO:0000256" key="1">
    <source>
        <dbReference type="SAM" id="Coils"/>
    </source>
</evidence>